<protein>
    <submittedName>
        <fullName evidence="2">Uncharacterized protein</fullName>
    </submittedName>
</protein>
<evidence type="ECO:0000313" key="2">
    <source>
        <dbReference type="EMBL" id="VTZ50074.1"/>
    </source>
</evidence>
<evidence type="ECO:0000256" key="1">
    <source>
        <dbReference type="SAM" id="MobiDB-lite"/>
    </source>
</evidence>
<dbReference type="AlphaFoldDB" id="A0A8B6M5F7"/>
<sequence>MHFHASTTPPDGDAARADEDRPTSAIGAWIWSNARYDLDLGVPIEPRMSHHSPVLGML</sequence>
<proteinExistence type="predicted"/>
<comment type="caution">
    <text evidence="2">The sequence shown here is derived from an EMBL/GenBank/DDBJ whole genome shotgun (WGS) entry which is preliminary data.</text>
</comment>
<name>A0A8B6M5F7_METTU</name>
<reference evidence="2 3" key="1">
    <citation type="submission" date="2019-05" db="EMBL/GenBank/DDBJ databases">
        <authorList>
            <person name="Farhan Ul Haque M."/>
        </authorList>
    </citation>
    <scope>NUCLEOTIDE SEQUENCE [LARGE SCALE GENOMIC DNA]</scope>
    <source>
        <strain evidence="2">2</strain>
    </source>
</reference>
<dbReference type="Proteomes" id="UP000485880">
    <property type="component" value="Unassembled WGS sequence"/>
</dbReference>
<organism evidence="2 3">
    <name type="scientific">Methylocella tundrae</name>
    <dbReference type="NCBI Taxonomy" id="227605"/>
    <lineage>
        <taxon>Bacteria</taxon>
        <taxon>Pseudomonadati</taxon>
        <taxon>Pseudomonadota</taxon>
        <taxon>Alphaproteobacteria</taxon>
        <taxon>Hyphomicrobiales</taxon>
        <taxon>Beijerinckiaceae</taxon>
        <taxon>Methylocella</taxon>
    </lineage>
</organism>
<feature type="region of interest" description="Disordered" evidence="1">
    <location>
        <begin position="1"/>
        <end position="20"/>
    </location>
</feature>
<dbReference type="RefSeq" id="WP_174512222.1">
    <property type="nucleotide sequence ID" value="NZ_CABFMQ020000076.1"/>
</dbReference>
<evidence type="ECO:0000313" key="3">
    <source>
        <dbReference type="Proteomes" id="UP000485880"/>
    </source>
</evidence>
<gene>
    <name evidence="2" type="ORF">MPC4_20284</name>
</gene>
<keyword evidence="3" id="KW-1185">Reference proteome</keyword>
<dbReference type="EMBL" id="CABFMQ020000076">
    <property type="protein sequence ID" value="VTZ50074.1"/>
    <property type="molecule type" value="Genomic_DNA"/>
</dbReference>
<accession>A0A8B6M5F7</accession>